<evidence type="ECO:0000313" key="2">
    <source>
        <dbReference type="EMBL" id="KAF5368512.1"/>
    </source>
</evidence>
<protein>
    <recommendedName>
        <fullName evidence="1">Heterokaryon incompatibility domain-containing protein</fullName>
    </recommendedName>
</protein>
<dbReference type="Proteomes" id="UP000559256">
    <property type="component" value="Unassembled WGS sequence"/>
</dbReference>
<dbReference type="Pfam" id="PF06985">
    <property type="entry name" value="HET"/>
    <property type="match status" value="1"/>
</dbReference>
<keyword evidence="3" id="KW-1185">Reference proteome</keyword>
<evidence type="ECO:0000259" key="1">
    <source>
        <dbReference type="Pfam" id="PF06985"/>
    </source>
</evidence>
<dbReference type="PANTHER" id="PTHR10622">
    <property type="entry name" value="HET DOMAIN-CONTAINING PROTEIN"/>
    <property type="match status" value="1"/>
</dbReference>
<gene>
    <name evidence="2" type="ORF">D9758_002437</name>
</gene>
<sequence>MRLLNTKTLKLREFYFDIPTYAILSHTWDKEEVTLQDMQDPQTAKSKAGYAKLSGACAHARKYNFEWIWIDSCCINKESSAELSENINSMYGYYGDSEVCYVYLSDASSAEDPRDVGSGFRRSRWFKRGWTLQELLAPRYVVFLGKDWEEIGTRWSLRDAISALTHIPSRVFEDGDMMRYSIAQKMSWAAFRETTRPEDQAYCLMGLFGVNMPPLYGEGSVKAFMRLQQEIIKVSDDCSIFAWIAPIGEQGLRGLFAKSPFEFRMSGEVATSKTDTIDEISSYTFTNNGLHIHLPLERLGDDSRDHGLFLASLHCQSHKDGKYLSVYLRKINGRQYVRCRADQLALTSAPPAPNSLQDLIVKENNYIPSFTRRQERDAEKVVVSVKLPDTVTRNRLVFDGSQNIKALSTFSRSPLVFDGSQDIKGLSTFSIAKWSSLLLKYRVCSPSGTSQTSLVLTLLRTQDNLLSLEVADGNPRRGLSGYVGWTCYGLADTIILPLGNGDLVSFRYRNTGKCTEKILEMIYLSQGDALTALKRELTPPAAGFIVPVTTPAVSLQRTSSFDFFDMDCGPDQQYLAFQASTFRILTYTVAEWLQAETFDVALGFRGVVPWVHISFRGQKFEVDGQEWDLAAYLDFVSQRTDHWPEELQTSSMTLYLPDLFLHVKVTIEARTTIQLGSHLLRIDFTRTEISE</sequence>
<feature type="domain" description="Heterokaryon incompatibility" evidence="1">
    <location>
        <begin position="21"/>
        <end position="111"/>
    </location>
</feature>
<proteinExistence type="predicted"/>
<dbReference type="EMBL" id="JAACJM010000015">
    <property type="protein sequence ID" value="KAF5368512.1"/>
    <property type="molecule type" value="Genomic_DNA"/>
</dbReference>
<evidence type="ECO:0000313" key="3">
    <source>
        <dbReference type="Proteomes" id="UP000559256"/>
    </source>
</evidence>
<dbReference type="InterPro" id="IPR010730">
    <property type="entry name" value="HET"/>
</dbReference>
<dbReference type="AlphaFoldDB" id="A0A8H5LT17"/>
<name>A0A8H5LT17_9AGAR</name>
<accession>A0A8H5LT17</accession>
<dbReference type="PANTHER" id="PTHR10622:SF10">
    <property type="entry name" value="HET DOMAIN-CONTAINING PROTEIN"/>
    <property type="match status" value="1"/>
</dbReference>
<organism evidence="2 3">
    <name type="scientific">Tetrapyrgos nigripes</name>
    <dbReference type="NCBI Taxonomy" id="182062"/>
    <lineage>
        <taxon>Eukaryota</taxon>
        <taxon>Fungi</taxon>
        <taxon>Dikarya</taxon>
        <taxon>Basidiomycota</taxon>
        <taxon>Agaricomycotina</taxon>
        <taxon>Agaricomycetes</taxon>
        <taxon>Agaricomycetidae</taxon>
        <taxon>Agaricales</taxon>
        <taxon>Marasmiineae</taxon>
        <taxon>Marasmiaceae</taxon>
        <taxon>Tetrapyrgos</taxon>
    </lineage>
</organism>
<comment type="caution">
    <text evidence="2">The sequence shown here is derived from an EMBL/GenBank/DDBJ whole genome shotgun (WGS) entry which is preliminary data.</text>
</comment>
<reference evidence="2 3" key="1">
    <citation type="journal article" date="2020" name="ISME J.">
        <title>Uncovering the hidden diversity of litter-decomposition mechanisms in mushroom-forming fungi.</title>
        <authorList>
            <person name="Floudas D."/>
            <person name="Bentzer J."/>
            <person name="Ahren D."/>
            <person name="Johansson T."/>
            <person name="Persson P."/>
            <person name="Tunlid A."/>
        </authorList>
    </citation>
    <scope>NUCLEOTIDE SEQUENCE [LARGE SCALE GENOMIC DNA]</scope>
    <source>
        <strain evidence="2 3">CBS 291.85</strain>
    </source>
</reference>